<feature type="transmembrane region" description="Helical" evidence="6">
    <location>
        <begin position="6"/>
        <end position="24"/>
    </location>
</feature>
<evidence type="ECO:0000259" key="7">
    <source>
        <dbReference type="Pfam" id="PF00482"/>
    </source>
</evidence>
<dbReference type="InterPro" id="IPR018076">
    <property type="entry name" value="T2SS_GspF_dom"/>
</dbReference>
<evidence type="ECO:0000256" key="3">
    <source>
        <dbReference type="ARBA" id="ARBA00022692"/>
    </source>
</evidence>
<comment type="subcellular location">
    <subcellularLocation>
        <location evidence="1">Cell membrane</location>
        <topology evidence="1">Multi-pass membrane protein</topology>
    </subcellularLocation>
</comment>
<dbReference type="RefSeq" id="WP_245735697.1">
    <property type="nucleotide sequence ID" value="NZ_FOHB01000003.1"/>
</dbReference>
<feature type="transmembrane region" description="Helical" evidence="6">
    <location>
        <begin position="57"/>
        <end position="75"/>
    </location>
</feature>
<organism evidence="8 9">
    <name type="scientific">Pedococcus cremeus</name>
    <dbReference type="NCBI Taxonomy" id="587636"/>
    <lineage>
        <taxon>Bacteria</taxon>
        <taxon>Bacillati</taxon>
        <taxon>Actinomycetota</taxon>
        <taxon>Actinomycetes</taxon>
        <taxon>Micrococcales</taxon>
        <taxon>Intrasporangiaceae</taxon>
        <taxon>Pedococcus</taxon>
    </lineage>
</organism>
<keyword evidence="4 6" id="KW-1133">Transmembrane helix</keyword>
<feature type="transmembrane region" description="Helical" evidence="6">
    <location>
        <begin position="81"/>
        <end position="100"/>
    </location>
</feature>
<accession>A0A1H9UDP4</accession>
<protein>
    <submittedName>
        <fullName evidence="8">Tight adherence protein B</fullName>
    </submittedName>
</protein>
<dbReference type="PANTHER" id="PTHR35007">
    <property type="entry name" value="INTEGRAL MEMBRANE PROTEIN-RELATED"/>
    <property type="match status" value="1"/>
</dbReference>
<evidence type="ECO:0000256" key="2">
    <source>
        <dbReference type="ARBA" id="ARBA00022475"/>
    </source>
</evidence>
<keyword evidence="2" id="KW-1003">Cell membrane</keyword>
<evidence type="ECO:0000256" key="1">
    <source>
        <dbReference type="ARBA" id="ARBA00004651"/>
    </source>
</evidence>
<dbReference type="InterPro" id="IPR042094">
    <property type="entry name" value="T2SS_GspF_sf"/>
</dbReference>
<sequence>MRHLMVGLLLGIGVFCIWWSCWVPDADATPRVRRPGLADRLQDDLVQAGYDGMRPRTLLVACVIALTLVFAIVLAVTTVVPIAVCFAAMAGYAPIALVRMRARRRRAVMRDLWPDAVDNIASGVRAGLALPEALSQLGQRGPEELRPAFRDFAEDYRATGRFHDCLDRLKDRLSDPVGDRLVESLRIAREVGGSDLGRLLRTLSTFLREDARTRAELETRQGWTVNAARLAVAAPWVVLAFMSGRAESVQAYSTATGAAVLAVGAAVSVAAYRVMLHIGRLPEDERVLR</sequence>
<dbReference type="Pfam" id="PF00482">
    <property type="entry name" value="T2SSF"/>
    <property type="match status" value="1"/>
</dbReference>
<keyword evidence="5 6" id="KW-0472">Membrane</keyword>
<dbReference type="STRING" id="587636.SAMN05216199_1859"/>
<keyword evidence="3 6" id="KW-0812">Transmembrane</keyword>
<dbReference type="Proteomes" id="UP000199019">
    <property type="component" value="Unassembled WGS sequence"/>
</dbReference>
<evidence type="ECO:0000256" key="4">
    <source>
        <dbReference type="ARBA" id="ARBA00022989"/>
    </source>
</evidence>
<feature type="transmembrane region" description="Helical" evidence="6">
    <location>
        <begin position="223"/>
        <end position="243"/>
    </location>
</feature>
<evidence type="ECO:0000313" key="8">
    <source>
        <dbReference type="EMBL" id="SES07287.1"/>
    </source>
</evidence>
<proteinExistence type="predicted"/>
<feature type="domain" description="Type II secretion system protein GspF" evidence="7">
    <location>
        <begin position="117"/>
        <end position="243"/>
    </location>
</feature>
<feature type="transmembrane region" description="Helical" evidence="6">
    <location>
        <begin position="249"/>
        <end position="272"/>
    </location>
</feature>
<dbReference type="Gene3D" id="1.20.81.30">
    <property type="entry name" value="Type II secretion system (T2SS), domain F"/>
    <property type="match status" value="1"/>
</dbReference>
<name>A0A1H9UDP4_9MICO</name>
<evidence type="ECO:0000256" key="6">
    <source>
        <dbReference type="SAM" id="Phobius"/>
    </source>
</evidence>
<dbReference type="PANTHER" id="PTHR35007:SF1">
    <property type="entry name" value="PILUS ASSEMBLY PROTEIN"/>
    <property type="match status" value="1"/>
</dbReference>
<reference evidence="9" key="1">
    <citation type="submission" date="2016-10" db="EMBL/GenBank/DDBJ databases">
        <authorList>
            <person name="Varghese N."/>
            <person name="Submissions S."/>
        </authorList>
    </citation>
    <scope>NUCLEOTIDE SEQUENCE [LARGE SCALE GENOMIC DNA]</scope>
    <source>
        <strain evidence="9">CGMCC 1.6963</strain>
    </source>
</reference>
<dbReference type="EMBL" id="FOHB01000003">
    <property type="protein sequence ID" value="SES07287.1"/>
    <property type="molecule type" value="Genomic_DNA"/>
</dbReference>
<keyword evidence="9" id="KW-1185">Reference proteome</keyword>
<dbReference type="GO" id="GO:0005886">
    <property type="term" value="C:plasma membrane"/>
    <property type="evidence" value="ECO:0007669"/>
    <property type="project" value="UniProtKB-SubCell"/>
</dbReference>
<gene>
    <name evidence="8" type="ORF">SAMN05216199_1859</name>
</gene>
<evidence type="ECO:0000313" key="9">
    <source>
        <dbReference type="Proteomes" id="UP000199019"/>
    </source>
</evidence>
<evidence type="ECO:0000256" key="5">
    <source>
        <dbReference type="ARBA" id="ARBA00023136"/>
    </source>
</evidence>
<dbReference type="AlphaFoldDB" id="A0A1H9UDP4"/>